<reference evidence="3" key="1">
    <citation type="journal article" date="2017" name="Nature">
        <title>The genome of Chenopodium quinoa.</title>
        <authorList>
            <person name="Jarvis D.E."/>
            <person name="Ho Y.S."/>
            <person name="Lightfoot D.J."/>
            <person name="Schmoeckel S.M."/>
            <person name="Li B."/>
            <person name="Borm T.J.A."/>
            <person name="Ohyanagi H."/>
            <person name="Mineta K."/>
            <person name="Michell C.T."/>
            <person name="Saber N."/>
            <person name="Kharbatia N.M."/>
            <person name="Rupper R.R."/>
            <person name="Sharp A.R."/>
            <person name="Dally N."/>
            <person name="Boughton B.A."/>
            <person name="Woo Y.H."/>
            <person name="Gao G."/>
            <person name="Schijlen E.G.W.M."/>
            <person name="Guo X."/>
            <person name="Momin A.A."/>
            <person name="Negrao S."/>
            <person name="Al-Babili S."/>
            <person name="Gehring C."/>
            <person name="Roessner U."/>
            <person name="Jung C."/>
            <person name="Murphy K."/>
            <person name="Arold S.T."/>
            <person name="Gojobori T."/>
            <person name="van der Linden C.G."/>
            <person name="van Loo E.N."/>
            <person name="Jellen E.N."/>
            <person name="Maughan P.J."/>
            <person name="Tester M."/>
        </authorList>
    </citation>
    <scope>NUCLEOTIDE SEQUENCE [LARGE SCALE GENOMIC DNA]</scope>
    <source>
        <strain evidence="3">cv. PI 614886</strain>
    </source>
</reference>
<accession>A0A803LFG9</accession>
<evidence type="ECO:0000256" key="1">
    <source>
        <dbReference type="SAM" id="MobiDB-lite"/>
    </source>
</evidence>
<protein>
    <recommendedName>
        <fullName evidence="2">Transposase MuDR plant domain-containing protein</fullName>
    </recommendedName>
</protein>
<dbReference type="AlphaFoldDB" id="A0A803LFG9"/>
<dbReference type="Gramene" id="AUR62011925-RA">
    <property type="protein sequence ID" value="AUR62011925-RA:cds"/>
    <property type="gene ID" value="AUR62011925"/>
</dbReference>
<reference evidence="3" key="2">
    <citation type="submission" date="2021-03" db="UniProtKB">
        <authorList>
            <consortium name="EnsemblPlants"/>
        </authorList>
    </citation>
    <scope>IDENTIFICATION</scope>
</reference>
<evidence type="ECO:0000313" key="3">
    <source>
        <dbReference type="EnsemblPlants" id="AUR62011925-RA:cds"/>
    </source>
</evidence>
<evidence type="ECO:0000259" key="2">
    <source>
        <dbReference type="Pfam" id="PF03108"/>
    </source>
</evidence>
<sequence length="265" mass="30650">MAVQSNLGEEIDYDSEEPGSIDGSNEEPDRTQTFNPEVDFEQLIKLTPRLRFPLVNVFRKTLRQHAIENKYDYYLLHNGKKKVTAYCKDRCAFPWDPKKSKRNCSCLQPLCKFKVITRNLKIEETMFIRAMRLKHTWTVKNFPKCCTQGYNCVGEDVEKVADLAEKAARMGGKLYKCSNCKQYRHNIKRCKNPTLDASSEPKNKGGKPFSDDPWVVHSRAMRVAGKGKRVTTSRQHKLRLERAHPKHQLSQQQGSHSSLVVQFMK</sequence>
<keyword evidence="4" id="KW-1185">Reference proteome</keyword>
<feature type="domain" description="Transposase MuDR plant" evidence="2">
    <location>
        <begin position="50"/>
        <end position="102"/>
    </location>
</feature>
<dbReference type="Proteomes" id="UP000596660">
    <property type="component" value="Unplaced"/>
</dbReference>
<feature type="region of interest" description="Disordered" evidence="1">
    <location>
        <begin position="1"/>
        <end position="32"/>
    </location>
</feature>
<feature type="compositionally biased region" description="Acidic residues" evidence="1">
    <location>
        <begin position="9"/>
        <end position="19"/>
    </location>
</feature>
<dbReference type="InterPro" id="IPR004332">
    <property type="entry name" value="Transposase_MuDR"/>
</dbReference>
<feature type="region of interest" description="Disordered" evidence="1">
    <location>
        <begin position="192"/>
        <end position="213"/>
    </location>
</feature>
<proteinExistence type="predicted"/>
<feature type="region of interest" description="Disordered" evidence="1">
    <location>
        <begin position="243"/>
        <end position="265"/>
    </location>
</feature>
<organism evidence="3 4">
    <name type="scientific">Chenopodium quinoa</name>
    <name type="common">Quinoa</name>
    <dbReference type="NCBI Taxonomy" id="63459"/>
    <lineage>
        <taxon>Eukaryota</taxon>
        <taxon>Viridiplantae</taxon>
        <taxon>Streptophyta</taxon>
        <taxon>Embryophyta</taxon>
        <taxon>Tracheophyta</taxon>
        <taxon>Spermatophyta</taxon>
        <taxon>Magnoliopsida</taxon>
        <taxon>eudicotyledons</taxon>
        <taxon>Gunneridae</taxon>
        <taxon>Pentapetalae</taxon>
        <taxon>Caryophyllales</taxon>
        <taxon>Chenopodiaceae</taxon>
        <taxon>Chenopodioideae</taxon>
        <taxon>Atripliceae</taxon>
        <taxon>Chenopodium</taxon>
    </lineage>
</organism>
<name>A0A803LFG9_CHEQI</name>
<feature type="compositionally biased region" description="Low complexity" evidence="1">
    <location>
        <begin position="248"/>
        <end position="265"/>
    </location>
</feature>
<dbReference type="EnsemblPlants" id="AUR62011925-RA">
    <property type="protein sequence ID" value="AUR62011925-RA:cds"/>
    <property type="gene ID" value="AUR62011925"/>
</dbReference>
<dbReference type="Pfam" id="PF03108">
    <property type="entry name" value="DBD_Tnp_Mut"/>
    <property type="match status" value="1"/>
</dbReference>
<evidence type="ECO:0000313" key="4">
    <source>
        <dbReference type="Proteomes" id="UP000596660"/>
    </source>
</evidence>